<dbReference type="InterPro" id="IPR033207">
    <property type="entry name" value="CCP110"/>
</dbReference>
<keyword evidence="4" id="KW-1185">Reference proteome</keyword>
<evidence type="ECO:0000256" key="2">
    <source>
        <dbReference type="SAM" id="MobiDB-lite"/>
    </source>
</evidence>
<reference evidence="3" key="2">
    <citation type="submission" date="2025-09" db="UniProtKB">
        <authorList>
            <consortium name="Ensembl"/>
        </authorList>
    </citation>
    <scope>IDENTIFICATION</scope>
</reference>
<evidence type="ECO:0000256" key="1">
    <source>
        <dbReference type="SAM" id="Coils"/>
    </source>
</evidence>
<feature type="region of interest" description="Disordered" evidence="2">
    <location>
        <begin position="402"/>
        <end position="439"/>
    </location>
</feature>
<feature type="region of interest" description="Disordered" evidence="2">
    <location>
        <begin position="50"/>
        <end position="72"/>
    </location>
</feature>
<dbReference type="GO" id="GO:0005814">
    <property type="term" value="C:centriole"/>
    <property type="evidence" value="ECO:0007669"/>
    <property type="project" value="InterPro"/>
</dbReference>
<dbReference type="Ensembl" id="ENSPLAT00000015943.1">
    <property type="protein sequence ID" value="ENSPLAP00000000729.1"/>
    <property type="gene ID" value="ENSPLAG00000001617.1"/>
</dbReference>
<feature type="coiled-coil region" evidence="1">
    <location>
        <begin position="947"/>
        <end position="974"/>
    </location>
</feature>
<feature type="compositionally biased region" description="Polar residues" evidence="2">
    <location>
        <begin position="834"/>
        <end position="843"/>
    </location>
</feature>
<protein>
    <submittedName>
        <fullName evidence="3">Uncharacterized LOC106951274</fullName>
    </submittedName>
</protein>
<feature type="compositionally biased region" description="Polar residues" evidence="2">
    <location>
        <begin position="307"/>
        <end position="324"/>
    </location>
</feature>
<feature type="compositionally biased region" description="Basic and acidic residues" evidence="2">
    <location>
        <begin position="1131"/>
        <end position="1149"/>
    </location>
</feature>
<dbReference type="KEGG" id="plai:106951274"/>
<name>A0A3B3TKE6_9TELE</name>
<feature type="compositionally biased region" description="Polar residues" evidence="2">
    <location>
        <begin position="773"/>
        <end position="791"/>
    </location>
</feature>
<proteinExistence type="predicted"/>
<dbReference type="GO" id="GO:1903723">
    <property type="term" value="P:negative regulation of centriole elongation"/>
    <property type="evidence" value="ECO:0007669"/>
    <property type="project" value="TreeGrafter"/>
</dbReference>
<dbReference type="AlphaFoldDB" id="A0A3B3TKE6"/>
<dbReference type="GeneID" id="106951274"/>
<feature type="region of interest" description="Disordered" evidence="2">
    <location>
        <begin position="1109"/>
        <end position="1192"/>
    </location>
</feature>
<dbReference type="OrthoDB" id="10028852at2759"/>
<organism evidence="3 4">
    <name type="scientific">Poecilia latipinna</name>
    <name type="common">sailfin molly</name>
    <dbReference type="NCBI Taxonomy" id="48699"/>
    <lineage>
        <taxon>Eukaryota</taxon>
        <taxon>Metazoa</taxon>
        <taxon>Chordata</taxon>
        <taxon>Craniata</taxon>
        <taxon>Vertebrata</taxon>
        <taxon>Euteleostomi</taxon>
        <taxon>Actinopterygii</taxon>
        <taxon>Neopterygii</taxon>
        <taxon>Teleostei</taxon>
        <taxon>Neoteleostei</taxon>
        <taxon>Acanthomorphata</taxon>
        <taxon>Ovalentaria</taxon>
        <taxon>Atherinomorphae</taxon>
        <taxon>Cyprinodontiformes</taxon>
        <taxon>Poeciliidae</taxon>
        <taxon>Poeciliinae</taxon>
        <taxon>Poecilia</taxon>
    </lineage>
</organism>
<feature type="region of interest" description="Disordered" evidence="2">
    <location>
        <begin position="653"/>
        <end position="690"/>
    </location>
</feature>
<feature type="compositionally biased region" description="Basic and acidic residues" evidence="2">
    <location>
        <begin position="410"/>
        <end position="438"/>
    </location>
</feature>
<dbReference type="CTD" id="100329274"/>
<dbReference type="STRING" id="48699.ENSPLAP00000000729"/>
<dbReference type="GeneTree" id="ENSGT00390000004090"/>
<dbReference type="Pfam" id="PF16025">
    <property type="entry name" value="CaM_bind"/>
    <property type="match status" value="1"/>
</dbReference>
<dbReference type="Proteomes" id="UP000261500">
    <property type="component" value="Unplaced"/>
</dbReference>
<dbReference type="RefSeq" id="XP_014894190.1">
    <property type="nucleotide sequence ID" value="XM_015038704.1"/>
</dbReference>
<evidence type="ECO:0000313" key="3">
    <source>
        <dbReference type="Ensembl" id="ENSPLAP00000000729.1"/>
    </source>
</evidence>
<dbReference type="GO" id="GO:0007099">
    <property type="term" value="P:centriole replication"/>
    <property type="evidence" value="ECO:0007669"/>
    <property type="project" value="InterPro"/>
</dbReference>
<dbReference type="GO" id="GO:0032465">
    <property type="term" value="P:regulation of cytokinesis"/>
    <property type="evidence" value="ECO:0007669"/>
    <property type="project" value="InterPro"/>
</dbReference>
<feature type="region of interest" description="Disordered" evidence="2">
    <location>
        <begin position="288"/>
        <end position="327"/>
    </location>
</feature>
<sequence>MENYAEFAQLCLSRLKKNEAEEEEHSRPLSASSLIRFYGRPILPPLLSGKQREEMRRHRDEAQEAKANRKLKDDSRMAYVQTILHSVQLRKTPTLQDLLQEMETKFECPHLYNNGRFSVSCSDVSIGTRESLSPGPAGKLKNGIAQPPKISITYSAFFPSSKPPQQSFQEEYLTERLDCQQGSQPCSFNAASHQSLSSGYVTCENQENATADSVHTTEETSNNGGFFLHSTSNTIAKMPDIISHPPIDGEELERTGLESFFCTNIMAPKDLCSTSFHIDSLRCDPLRAEQPASSRPHGRNKEVDIPSTAQLNPARNSSTKTNDGSLALSEKNSLSDHADLQRSLNLTEVVHVQKPPSKAEAEPADIEIDVADLKQPEESRPLSLQALLKKSQEYRRRQRMLRNQAKNTKMHQERMQEKPKERVEEPSLSDKENDELHHKGAVTIEGKKTKEGRGTLIWSEEPSPQKPWKIHRFECKGVAEDGKAMERLSIEEETFLKNKLNSSQEVIATPKQVSVLIQQQQQQSLMKTSLIQGTFNEPPGLPSFHGGVEKYRSVPVPSFCLSPVPCKNKTVDAAGTPEPKSDSSSDFNEVRVKDINLDHQQSPTAVPSGNVIAGDDATRVFAKGSLHIDELESNLCSLKVLISDLESTVKENLDDRREPDCSVQSNENLESSKDYEQIENAGPDNSSCCLEDTQDAAAADDDGNEVDDLWQRQSFIQFMNMDKDVGPNPRSSLRDVSLQNGSEIIKLSQHSQVRASVKENRNETSPEGGGSGNTLRGVSRTEQLPSKNTMSVAQQMRIPSIFRNVTCKNVPAAHLSHLKERVGNIAAGAEGPAPSQSLNQSYDVDTPSDLWLQEGSGSDLGSQRSYSQTKGLTPESGGEDQSGVSKVKRRLLMHVTEGTVEMSERRGRAVDCVVGPNSGAATAGVCLSEGCGFQKQETLKSKQERLKQIHAAQVRALQEEHRKQQEELLQVLATRYRLLQDVSPCSRLGDTLTFSSLPQPLSPLSQRCRPLVAAAVKGFLTRRLLRTERVAQLVRTIRDTQQFLQAFQQQSASRGDRCSRQDVLLQERVALQLRAARYEVYDIFFSLPAGEQMQLIRWDRELARERQLRRQNGHAGCTRGKSSLSAATQKSLERKRERMIQKKAAECHRGSAARTGPKSGFSVEKKQETKNRGHFKANPQRVPKSVCSSRPR</sequence>
<accession>A0A3B3TKE6</accession>
<dbReference type="PANTHER" id="PTHR13594">
    <property type="entry name" value="CENTRIOLAR COILED-COIL PROTEIN OF 110 KDA"/>
    <property type="match status" value="1"/>
</dbReference>
<keyword evidence="1" id="KW-0175">Coiled coil</keyword>
<feature type="region of interest" description="Disordered" evidence="2">
    <location>
        <begin position="827"/>
        <end position="889"/>
    </location>
</feature>
<evidence type="ECO:0000313" key="4">
    <source>
        <dbReference type="Proteomes" id="UP000261500"/>
    </source>
</evidence>
<dbReference type="PANTHER" id="PTHR13594:SF2">
    <property type="entry name" value="SI:CH73-100L22.3"/>
    <property type="match status" value="1"/>
</dbReference>
<dbReference type="GO" id="GO:0032053">
    <property type="term" value="P:ciliary basal body organization"/>
    <property type="evidence" value="ECO:0007669"/>
    <property type="project" value="TreeGrafter"/>
</dbReference>
<feature type="region of interest" description="Disordered" evidence="2">
    <location>
        <begin position="750"/>
        <end position="791"/>
    </location>
</feature>
<feature type="compositionally biased region" description="Polar residues" evidence="2">
    <location>
        <begin position="855"/>
        <end position="871"/>
    </location>
</feature>
<feature type="compositionally biased region" description="Polar residues" evidence="2">
    <location>
        <begin position="1120"/>
        <end position="1130"/>
    </location>
</feature>
<reference evidence="3" key="1">
    <citation type="submission" date="2025-08" db="UniProtKB">
        <authorList>
            <consortium name="Ensembl"/>
        </authorList>
    </citation>
    <scope>IDENTIFICATION</scope>
</reference>